<accession>A0A4R0NPU8</accession>
<sequence>MGQSEYKNRESVDMKKTAAVAYAAHEAGVRTEEKDISSGNLSTKYKNVTQTTAKNVRGVLMKIVELIVIKLQYS</sequence>
<dbReference type="Proteomes" id="UP000293347">
    <property type="component" value="Unassembled WGS sequence"/>
</dbReference>
<dbReference type="RefSeq" id="WP_131595957.1">
    <property type="nucleotide sequence ID" value="NZ_SJSL01000002.1"/>
</dbReference>
<dbReference type="EMBL" id="SJSL01000002">
    <property type="protein sequence ID" value="TCD01265.1"/>
    <property type="molecule type" value="Genomic_DNA"/>
</dbReference>
<protein>
    <submittedName>
        <fullName evidence="1">Uncharacterized protein</fullName>
    </submittedName>
</protein>
<organism evidence="1 2">
    <name type="scientific">Pedobacter psychroterrae</name>
    <dbReference type="NCBI Taxonomy" id="2530453"/>
    <lineage>
        <taxon>Bacteria</taxon>
        <taxon>Pseudomonadati</taxon>
        <taxon>Bacteroidota</taxon>
        <taxon>Sphingobacteriia</taxon>
        <taxon>Sphingobacteriales</taxon>
        <taxon>Sphingobacteriaceae</taxon>
        <taxon>Pedobacter</taxon>
    </lineage>
</organism>
<keyword evidence="2" id="KW-1185">Reference proteome</keyword>
<evidence type="ECO:0000313" key="1">
    <source>
        <dbReference type="EMBL" id="TCD01265.1"/>
    </source>
</evidence>
<comment type="caution">
    <text evidence="1">The sequence shown here is derived from an EMBL/GenBank/DDBJ whole genome shotgun (WGS) entry which is preliminary data.</text>
</comment>
<evidence type="ECO:0000313" key="2">
    <source>
        <dbReference type="Proteomes" id="UP000293347"/>
    </source>
</evidence>
<reference evidence="1 2" key="1">
    <citation type="submission" date="2019-02" db="EMBL/GenBank/DDBJ databases">
        <title>Pedobacter sp. RP-1-14 sp. nov., isolated from Arctic soil.</title>
        <authorList>
            <person name="Dahal R.H."/>
        </authorList>
    </citation>
    <scope>NUCLEOTIDE SEQUENCE [LARGE SCALE GENOMIC DNA]</scope>
    <source>
        <strain evidence="1 2">RP-1-14</strain>
    </source>
</reference>
<dbReference type="AlphaFoldDB" id="A0A4R0NPU8"/>
<gene>
    <name evidence="1" type="ORF">EZ437_10950</name>
</gene>
<name>A0A4R0NPU8_9SPHI</name>
<proteinExistence type="predicted"/>